<feature type="coiled-coil region" evidence="4">
    <location>
        <begin position="376"/>
        <end position="428"/>
    </location>
</feature>
<feature type="region of interest" description="Disordered" evidence="5">
    <location>
        <begin position="519"/>
        <end position="553"/>
    </location>
</feature>
<keyword evidence="6" id="KW-0472">Membrane</keyword>
<evidence type="ECO:0000256" key="6">
    <source>
        <dbReference type="SAM" id="Phobius"/>
    </source>
</evidence>
<dbReference type="Proteomes" id="UP000011511">
    <property type="component" value="Unassembled WGS sequence"/>
</dbReference>
<dbReference type="PROSITE" id="PS50111">
    <property type="entry name" value="CHEMOTAXIS_TRANSDUC_2"/>
    <property type="match status" value="1"/>
</dbReference>
<feature type="domain" description="HAMP" evidence="8">
    <location>
        <begin position="155"/>
        <end position="208"/>
    </location>
</feature>
<evidence type="ECO:0000259" key="8">
    <source>
        <dbReference type="PROSITE" id="PS50885"/>
    </source>
</evidence>
<dbReference type="Gene3D" id="1.10.287.950">
    <property type="entry name" value="Methyl-accepting chemotaxis protein"/>
    <property type="match status" value="1"/>
</dbReference>
<dbReference type="InterPro" id="IPR003660">
    <property type="entry name" value="HAMP_dom"/>
</dbReference>
<dbReference type="SMART" id="SM00283">
    <property type="entry name" value="MA"/>
    <property type="match status" value="1"/>
</dbReference>
<dbReference type="SUPFAM" id="SSF58104">
    <property type="entry name" value="Methyl-accepting chemotaxis protein (MCP) signaling domain"/>
    <property type="match status" value="1"/>
</dbReference>
<dbReference type="GO" id="GO:0006935">
    <property type="term" value="P:chemotaxis"/>
    <property type="evidence" value="ECO:0007669"/>
    <property type="project" value="InterPro"/>
</dbReference>
<evidence type="ECO:0000256" key="3">
    <source>
        <dbReference type="PROSITE-ProRule" id="PRU00284"/>
    </source>
</evidence>
<dbReference type="Pfam" id="PF00015">
    <property type="entry name" value="MCPsignal"/>
    <property type="match status" value="1"/>
</dbReference>
<keyword evidence="1 3" id="KW-0807">Transducer</keyword>
<organism evidence="9 10">
    <name type="scientific">Natrinema altunense (strain JCM 12890 / CGMCC 1.3731 / AJ2)</name>
    <dbReference type="NCBI Taxonomy" id="1227494"/>
    <lineage>
        <taxon>Archaea</taxon>
        <taxon>Methanobacteriati</taxon>
        <taxon>Methanobacteriota</taxon>
        <taxon>Stenosarchaea group</taxon>
        <taxon>Halobacteria</taxon>
        <taxon>Halobacteriales</taxon>
        <taxon>Natrialbaceae</taxon>
        <taxon>Natrinema</taxon>
    </lineage>
</organism>
<evidence type="ECO:0000313" key="9">
    <source>
        <dbReference type="EMBL" id="ELY83480.1"/>
    </source>
</evidence>
<dbReference type="PATRIC" id="fig|1227494.3.peg.3431"/>
<dbReference type="GO" id="GO:0004888">
    <property type="term" value="F:transmembrane signaling receptor activity"/>
    <property type="evidence" value="ECO:0007669"/>
    <property type="project" value="InterPro"/>
</dbReference>
<dbReference type="PANTHER" id="PTHR32089">
    <property type="entry name" value="METHYL-ACCEPTING CHEMOTAXIS PROTEIN MCPB"/>
    <property type="match status" value="1"/>
</dbReference>
<dbReference type="InterPro" id="IPR004089">
    <property type="entry name" value="MCPsignal_dom"/>
</dbReference>
<reference evidence="9 10" key="1">
    <citation type="journal article" date="2014" name="PLoS Genet.">
        <title>Phylogenetically driven sequencing of extremely halophilic archaea reveals strategies for static and dynamic osmo-response.</title>
        <authorList>
            <person name="Becker E.A."/>
            <person name="Seitzer P.M."/>
            <person name="Tritt A."/>
            <person name="Larsen D."/>
            <person name="Krusor M."/>
            <person name="Yao A.I."/>
            <person name="Wu D."/>
            <person name="Madern D."/>
            <person name="Eisen J.A."/>
            <person name="Darling A.E."/>
            <person name="Facciotti M.T."/>
        </authorList>
    </citation>
    <scope>NUCLEOTIDE SEQUENCE [LARGE SCALE GENOMIC DNA]</scope>
    <source>
        <strain evidence="9 10">JCM 12890</strain>
    </source>
</reference>
<evidence type="ECO:0000256" key="5">
    <source>
        <dbReference type="SAM" id="MobiDB-lite"/>
    </source>
</evidence>
<evidence type="ECO:0000256" key="4">
    <source>
        <dbReference type="SAM" id="Coils"/>
    </source>
</evidence>
<comment type="similarity">
    <text evidence="2">Belongs to the methyl-accepting chemotaxis (MCP) protein family.</text>
</comment>
<feature type="coiled-coil region" evidence="4">
    <location>
        <begin position="305"/>
        <end position="339"/>
    </location>
</feature>
<feature type="region of interest" description="Disordered" evidence="5">
    <location>
        <begin position="1"/>
        <end position="24"/>
    </location>
</feature>
<evidence type="ECO:0000256" key="2">
    <source>
        <dbReference type="ARBA" id="ARBA00029447"/>
    </source>
</evidence>
<dbReference type="GO" id="GO:0007165">
    <property type="term" value="P:signal transduction"/>
    <property type="evidence" value="ECO:0007669"/>
    <property type="project" value="UniProtKB-KW"/>
</dbReference>
<comment type="caution">
    <text evidence="9">The sequence shown here is derived from an EMBL/GenBank/DDBJ whole genome shotgun (WGS) entry which is preliminary data.</text>
</comment>
<dbReference type="eggNOG" id="arCOG02320">
    <property type="taxonomic scope" value="Archaea"/>
</dbReference>
<dbReference type="PRINTS" id="PR00260">
    <property type="entry name" value="CHEMTRNSDUCR"/>
</dbReference>
<keyword evidence="6" id="KW-1133">Transmembrane helix</keyword>
<feature type="transmembrane region" description="Helical" evidence="6">
    <location>
        <begin position="65"/>
        <end position="86"/>
    </location>
</feature>
<evidence type="ECO:0000313" key="10">
    <source>
        <dbReference type="Proteomes" id="UP000011511"/>
    </source>
</evidence>
<keyword evidence="6" id="KW-0812">Transmembrane</keyword>
<dbReference type="InterPro" id="IPR004090">
    <property type="entry name" value="Chemotax_Me-accpt_rcpt"/>
</dbReference>
<dbReference type="AlphaFoldDB" id="L9ZAI0"/>
<dbReference type="EMBL" id="AOIK01000043">
    <property type="protein sequence ID" value="ELY83480.1"/>
    <property type="molecule type" value="Genomic_DNA"/>
</dbReference>
<dbReference type="PANTHER" id="PTHR32089:SF112">
    <property type="entry name" value="LYSOZYME-LIKE PROTEIN-RELATED"/>
    <property type="match status" value="1"/>
</dbReference>
<feature type="compositionally biased region" description="Basic and acidic residues" evidence="5">
    <location>
        <begin position="544"/>
        <end position="553"/>
    </location>
</feature>
<evidence type="ECO:0000256" key="1">
    <source>
        <dbReference type="ARBA" id="ARBA00023224"/>
    </source>
</evidence>
<dbReference type="GO" id="GO:0016020">
    <property type="term" value="C:membrane"/>
    <property type="evidence" value="ECO:0007669"/>
    <property type="project" value="InterPro"/>
</dbReference>
<protein>
    <submittedName>
        <fullName evidence="9">Methyl-accepting chemotaxis sensory transducer</fullName>
    </submittedName>
</protein>
<feature type="domain" description="Methyl-accepting transducer" evidence="7">
    <location>
        <begin position="227"/>
        <end position="464"/>
    </location>
</feature>
<dbReference type="SMART" id="SM00304">
    <property type="entry name" value="HAMP"/>
    <property type="match status" value="3"/>
</dbReference>
<gene>
    <name evidence="9" type="ORF">C485_17047</name>
</gene>
<proteinExistence type="inferred from homology"/>
<keyword evidence="10" id="KW-1185">Reference proteome</keyword>
<dbReference type="CDD" id="cd06225">
    <property type="entry name" value="HAMP"/>
    <property type="match status" value="1"/>
</dbReference>
<name>L9ZAI0_NATA2</name>
<evidence type="ECO:0000259" key="7">
    <source>
        <dbReference type="PROSITE" id="PS50111"/>
    </source>
</evidence>
<sequence length="553" mass="58035">MRRPTLPAGERMTESPDAGVENDSASLPTAIQSERPVGFGAVATVAGLLVVAIAAVVLGDPTATVLGIGIVGVAITGGTATALAAASDARSAPGQRDDLRAGIADVTERAVRLENEEYDVSFATDRNDEFEALEAALASIRNQLAAGEHADRSLGELERTVAAHAETTQAVAAGDLTRRLERPGTHDAIDELAGNTNAMLAEIEDTFGTLKSFSGEVVTYSRELTTSMETVQAEGERTSEALTEVVSDNRAQNEQLRSVATEMESFSTTIEEIAATASEVADTADKTARVGREGSEAASDAIEGMDVIDAETARTLEEIESLEAEAERIDDLVESISDIAEQTNMLALNANIEATRSTDGDGDGFSAVADEIQTLSEEVYDSVQAVEERLEGLRERAIAAADEVRTSRGRIEENVAEVEAAANALERIAGLAERTNDGVQEISAATQQQASATEEVVVSVEAAAETSDRTAETSARAARRASAQADALAHVARSATVLTEQAGELNAHLERYVTESGYELPEARTADDVDPDAVSTAATPETIGDGRGESEIR</sequence>
<accession>L9ZAI0</accession>
<keyword evidence="4" id="KW-0175">Coiled coil</keyword>
<feature type="transmembrane region" description="Helical" evidence="6">
    <location>
        <begin position="37"/>
        <end position="59"/>
    </location>
</feature>
<dbReference type="PROSITE" id="PS50885">
    <property type="entry name" value="HAMP"/>
    <property type="match status" value="1"/>
</dbReference>